<accession>A0A167IS72</accession>
<dbReference type="EMBL" id="KV417306">
    <property type="protein sequence ID" value="KZO92906.1"/>
    <property type="molecule type" value="Genomic_DNA"/>
</dbReference>
<dbReference type="AlphaFoldDB" id="A0A167IS72"/>
<proteinExistence type="predicted"/>
<dbReference type="Proteomes" id="UP000076738">
    <property type="component" value="Unassembled WGS sequence"/>
</dbReference>
<organism evidence="1 2">
    <name type="scientific">Calocera viscosa (strain TUFC12733)</name>
    <dbReference type="NCBI Taxonomy" id="1330018"/>
    <lineage>
        <taxon>Eukaryota</taxon>
        <taxon>Fungi</taxon>
        <taxon>Dikarya</taxon>
        <taxon>Basidiomycota</taxon>
        <taxon>Agaricomycotina</taxon>
        <taxon>Dacrymycetes</taxon>
        <taxon>Dacrymycetales</taxon>
        <taxon>Dacrymycetaceae</taxon>
        <taxon>Calocera</taxon>
    </lineage>
</organism>
<name>A0A167IS72_CALVF</name>
<dbReference type="InterPro" id="IPR036047">
    <property type="entry name" value="F-box-like_dom_sf"/>
</dbReference>
<keyword evidence="2" id="KW-1185">Reference proteome</keyword>
<sequence length="507" mass="57538">MTRTPPSPEELRACEDVSHWDQEIASLEALLLDAKDALAAAKKRTFALRARRAPINRVPDDILLEIFHAGAVDLVSSYESSSVRMEPFQVLIAAVSRRWRNLACGTPSLWSRILIQHPYDADSARLQLWLRLSQPSTLSLVASSLCGSFTPSQNKQLKALLRDIAPRLLYLRLDQDVDMSREILLDITHRAIRLEHVVVSQDPWVLNHAWTFSSPFSEPLSSLLSIASFSGPLALLPLLFTSGLRHLDLYFPDEQLYNPGGELKLFSMLCDCKSLASLRLANCKFLQIPAPEAQMPALFELKTIEVTYVLDSRILAWIADLVAPRLSSVTLGCEELDFRAGIVCNWQDHRLEESFWEGMKHRLERDKALLFSRHARLDFVEVRSRFSNSADVLQSIAVLEAARLPRLRRFTWGSLAVLEGHIELPNPQNNGAKAGALHRFARAYQALGLPLTSITVYHPLRPSDKFCTNYMPEIVSDDFLESYGRFIVYDFPENCDKSTFLDYWVRF</sequence>
<dbReference type="OrthoDB" id="2884925at2759"/>
<dbReference type="SUPFAM" id="SSF81383">
    <property type="entry name" value="F-box domain"/>
    <property type="match status" value="1"/>
</dbReference>
<reference evidence="1 2" key="1">
    <citation type="journal article" date="2016" name="Mol. Biol. Evol.">
        <title>Comparative Genomics of Early-Diverging Mushroom-Forming Fungi Provides Insights into the Origins of Lignocellulose Decay Capabilities.</title>
        <authorList>
            <person name="Nagy L.G."/>
            <person name="Riley R."/>
            <person name="Tritt A."/>
            <person name="Adam C."/>
            <person name="Daum C."/>
            <person name="Floudas D."/>
            <person name="Sun H."/>
            <person name="Yadav J.S."/>
            <person name="Pangilinan J."/>
            <person name="Larsson K.H."/>
            <person name="Matsuura K."/>
            <person name="Barry K."/>
            <person name="Labutti K."/>
            <person name="Kuo R."/>
            <person name="Ohm R.A."/>
            <person name="Bhattacharya S.S."/>
            <person name="Shirouzu T."/>
            <person name="Yoshinaga Y."/>
            <person name="Martin F.M."/>
            <person name="Grigoriev I.V."/>
            <person name="Hibbett D.S."/>
        </authorList>
    </citation>
    <scope>NUCLEOTIDE SEQUENCE [LARGE SCALE GENOMIC DNA]</scope>
    <source>
        <strain evidence="1 2">TUFC12733</strain>
    </source>
</reference>
<gene>
    <name evidence="1" type="ORF">CALVIDRAFT_290699</name>
</gene>
<evidence type="ECO:0000313" key="1">
    <source>
        <dbReference type="EMBL" id="KZO92906.1"/>
    </source>
</evidence>
<evidence type="ECO:0000313" key="2">
    <source>
        <dbReference type="Proteomes" id="UP000076738"/>
    </source>
</evidence>
<dbReference type="Gene3D" id="1.20.1280.50">
    <property type="match status" value="1"/>
</dbReference>
<protein>
    <submittedName>
        <fullName evidence="1">Uncharacterized protein</fullName>
    </submittedName>
</protein>
<dbReference type="STRING" id="1330018.A0A167IS72"/>